<name>A0A938YAD1_9ACTN</name>
<dbReference type="GO" id="GO:0015209">
    <property type="term" value="F:cytosine transmembrane transporter activity"/>
    <property type="evidence" value="ECO:0007669"/>
    <property type="project" value="InterPro"/>
</dbReference>
<keyword evidence="1" id="KW-0472">Membrane</keyword>
<feature type="transmembrane region" description="Helical" evidence="1">
    <location>
        <begin position="31"/>
        <end position="54"/>
    </location>
</feature>
<accession>A0A938YAD1</accession>
<feature type="transmembrane region" description="Helical" evidence="1">
    <location>
        <begin position="248"/>
        <end position="272"/>
    </location>
</feature>
<feature type="transmembrane region" description="Helical" evidence="1">
    <location>
        <begin position="354"/>
        <end position="375"/>
    </location>
</feature>
<gene>
    <name evidence="2" type="ORF">JL106_16500</name>
</gene>
<reference evidence="2" key="1">
    <citation type="submission" date="2021-01" db="EMBL/GenBank/DDBJ databases">
        <title>YIM 132084 draft genome.</title>
        <authorList>
            <person name="An D."/>
        </authorList>
    </citation>
    <scope>NUCLEOTIDE SEQUENCE</scope>
    <source>
        <strain evidence="2">YIM 132084</strain>
    </source>
</reference>
<dbReference type="Proteomes" id="UP000663792">
    <property type="component" value="Unassembled WGS sequence"/>
</dbReference>
<feature type="transmembrane region" description="Helical" evidence="1">
    <location>
        <begin position="422"/>
        <end position="438"/>
    </location>
</feature>
<comment type="caution">
    <text evidence="2">The sequence shown here is derived from an EMBL/GenBank/DDBJ whole genome shotgun (WGS) entry which is preliminary data.</text>
</comment>
<feature type="transmembrane region" description="Helical" evidence="1">
    <location>
        <begin position="100"/>
        <end position="117"/>
    </location>
</feature>
<dbReference type="EMBL" id="JAERWK010000021">
    <property type="protein sequence ID" value="MBM9468886.1"/>
    <property type="molecule type" value="Genomic_DNA"/>
</dbReference>
<dbReference type="RefSeq" id="WP_205261838.1">
    <property type="nucleotide sequence ID" value="NZ_JAERWK010000021.1"/>
</dbReference>
<dbReference type="PANTHER" id="PTHR30569">
    <property type="entry name" value="CYTOSINE TRANSPORTER CODB"/>
    <property type="match status" value="1"/>
</dbReference>
<keyword evidence="3" id="KW-1185">Reference proteome</keyword>
<feature type="transmembrane region" description="Helical" evidence="1">
    <location>
        <begin position="329"/>
        <end position="348"/>
    </location>
</feature>
<feature type="transmembrane region" description="Helical" evidence="1">
    <location>
        <begin position="137"/>
        <end position="155"/>
    </location>
</feature>
<feature type="transmembrane region" description="Helical" evidence="1">
    <location>
        <begin position="278"/>
        <end position="298"/>
    </location>
</feature>
<sequence length="465" mass="50700">MDLTGPHDTVEVTDAMGLSAKDEDQMGRWSLFMAFYGIASAMFMLYIGAAMAVAFGTANAIIGLALTIIVYSLINHVLAKHSIRNRTTVARFSRTILGRIGTVIAAVILALTAIYYAVFEGAIVVYAFQAAFGGEKWLWSLIVVAYSTPLILGGVRRFLDKLNGWLLPLYIIGLVVMVVWAGVRHGFSDAWLTHTPGPELPLANGGPGWLATFSAYLGVWVLMMYVMDYAALGKRKDVRFHTRYTFTWLFWVVTYGINALVGIFLTFTIPGLEVSEAGLSGGLVTLMGPVGLILILVFQTRINTANYYIGAANLREFGERLFGARLPSAFWVVVSSVIIYALMLLPITQYLLQALAWQGVLVSGWVAIAVTHILLNRSRTEEHGSLGDEHYRRANVPGLIAWVVATVVGIVLTSAFEWGATWGPIATVVVASGLYAGLRPVLRQHSAMHVPAAAPYRRVATEPAN</sequence>
<keyword evidence="1" id="KW-0812">Transmembrane</keyword>
<protein>
    <recommendedName>
        <fullName evidence="4">Permease</fullName>
    </recommendedName>
</protein>
<dbReference type="InterPro" id="IPR030191">
    <property type="entry name" value="CodB"/>
</dbReference>
<keyword evidence="1" id="KW-1133">Transmembrane helix</keyword>
<feature type="transmembrane region" description="Helical" evidence="1">
    <location>
        <begin position="60"/>
        <end position="79"/>
    </location>
</feature>
<feature type="transmembrane region" description="Helical" evidence="1">
    <location>
        <begin position="396"/>
        <end position="416"/>
    </location>
</feature>
<dbReference type="PANTHER" id="PTHR30569:SF0">
    <property type="entry name" value="CYTOSINE PERMEASE"/>
    <property type="match status" value="1"/>
</dbReference>
<evidence type="ECO:0000256" key="1">
    <source>
        <dbReference type="SAM" id="Phobius"/>
    </source>
</evidence>
<evidence type="ECO:0008006" key="4">
    <source>
        <dbReference type="Google" id="ProtNLM"/>
    </source>
</evidence>
<dbReference type="Gene3D" id="1.10.4160.10">
    <property type="entry name" value="Hydantoin permease"/>
    <property type="match status" value="1"/>
</dbReference>
<organism evidence="2 3">
    <name type="scientific">Nakamurella leprariae</name>
    <dbReference type="NCBI Taxonomy" id="2803911"/>
    <lineage>
        <taxon>Bacteria</taxon>
        <taxon>Bacillati</taxon>
        <taxon>Actinomycetota</taxon>
        <taxon>Actinomycetes</taxon>
        <taxon>Nakamurellales</taxon>
        <taxon>Nakamurellaceae</taxon>
        <taxon>Nakamurella</taxon>
    </lineage>
</organism>
<evidence type="ECO:0000313" key="3">
    <source>
        <dbReference type="Proteomes" id="UP000663792"/>
    </source>
</evidence>
<dbReference type="AlphaFoldDB" id="A0A938YAD1"/>
<evidence type="ECO:0000313" key="2">
    <source>
        <dbReference type="EMBL" id="MBM9468886.1"/>
    </source>
</evidence>
<feature type="transmembrane region" description="Helical" evidence="1">
    <location>
        <begin position="207"/>
        <end position="227"/>
    </location>
</feature>
<feature type="transmembrane region" description="Helical" evidence="1">
    <location>
        <begin position="167"/>
        <end position="187"/>
    </location>
</feature>
<dbReference type="GO" id="GO:0005886">
    <property type="term" value="C:plasma membrane"/>
    <property type="evidence" value="ECO:0007669"/>
    <property type="project" value="TreeGrafter"/>
</dbReference>
<proteinExistence type="predicted"/>